<keyword evidence="2 3" id="KW-0732">Signal</keyword>
<organism evidence="6 7">
    <name type="scientific">Pontibacter mangrovi</name>
    <dbReference type="NCBI Taxonomy" id="2589816"/>
    <lineage>
        <taxon>Bacteria</taxon>
        <taxon>Pseudomonadati</taxon>
        <taxon>Bacteroidota</taxon>
        <taxon>Cytophagia</taxon>
        <taxon>Cytophagales</taxon>
        <taxon>Hymenobacteraceae</taxon>
        <taxon>Pontibacter</taxon>
    </lineage>
</organism>
<dbReference type="Pfam" id="PF01345">
    <property type="entry name" value="DUF11"/>
    <property type="match status" value="1"/>
</dbReference>
<feature type="domain" description="PKD-like" evidence="5">
    <location>
        <begin position="713"/>
        <end position="794"/>
    </location>
</feature>
<dbReference type="Pfam" id="PF11999">
    <property type="entry name" value="Ice_binding"/>
    <property type="match status" value="1"/>
</dbReference>
<keyword evidence="7" id="KW-1185">Reference proteome</keyword>
<dbReference type="InterPro" id="IPR021884">
    <property type="entry name" value="Ice-bd_prot"/>
</dbReference>
<dbReference type="InterPro" id="IPR047589">
    <property type="entry name" value="DUF11_rpt"/>
</dbReference>
<dbReference type="EMBL" id="VFRQ01000002">
    <property type="protein sequence ID" value="TPE45464.1"/>
    <property type="molecule type" value="Genomic_DNA"/>
</dbReference>
<dbReference type="NCBIfam" id="TIGR04131">
    <property type="entry name" value="Bac_Flav_CTERM"/>
    <property type="match status" value="1"/>
</dbReference>
<feature type="domain" description="PKD-like" evidence="5">
    <location>
        <begin position="800"/>
        <end position="881"/>
    </location>
</feature>
<evidence type="ECO:0000259" key="5">
    <source>
        <dbReference type="Pfam" id="PF19408"/>
    </source>
</evidence>
<feature type="domain" description="PKD-like" evidence="5">
    <location>
        <begin position="887"/>
        <end position="969"/>
    </location>
</feature>
<feature type="domain" description="PKD-like" evidence="5">
    <location>
        <begin position="538"/>
        <end position="613"/>
    </location>
</feature>
<protein>
    <submittedName>
        <fullName evidence="6">DUF3494 domain-containing protein</fullName>
    </submittedName>
</protein>
<dbReference type="InterPro" id="IPR013783">
    <property type="entry name" value="Ig-like_fold"/>
</dbReference>
<feature type="domain" description="PKD-like" evidence="5">
    <location>
        <begin position="1147"/>
        <end position="1230"/>
    </location>
</feature>
<dbReference type="InterPro" id="IPR045829">
    <property type="entry name" value="PKD_6"/>
</dbReference>
<name>A0A501WBM4_9BACT</name>
<feature type="domain" description="PKD-like" evidence="5">
    <location>
        <begin position="976"/>
        <end position="1055"/>
    </location>
</feature>
<sequence>MRSWLEKVILLLVCFCMMSVGAMAQQAPTLGAMYEFGAIASQAVTNTGKTVVQGKVGVSNGNLTGFTPNGEGVAVRGVHRNEEPAIQAAKDALAAMNYMTSLPVTSTLPSGVLDGATITPGVHVINGDATLGNDAILKFDGGTQKGAVFIIHITGNLTIGKVKEYEMLGTAAGINVYWVVDGNVLVESSGVARGNIFSKGNIVMNDAAQLQGRLAAPTTTGTIQFNRNTLTHPADLSITITTDKDTYAFGGIVTYTITVQNLGPVNAERVTVPLGQLVGEIQSQSSSLPDRTTLESGNLIISRLEYGEEVVLTIQAKTNQAGLLSSSAQVSWRGVDEIRSNNTAVVGFCVLLSETGEIFGNTEVCKNGTYRYYIEAVDGATKYYWSVTDGLDYIQNGVPGESLSIDVVVGTDDISNFSVTVTAENSCGKGPARTLDVAIQADVPEMPESVTGPDAICRGTAGVTYSIAPVANASSYTWVIPNGWTFASGEGTSMTGENLTEVVVNPGDNSGTVTVIASNACGDSDPQTKYTQVDDATPDAPTSITGTQQGCVDAVVPYEVDEVPTAVEYIWEVPTGGGWSVVSGNGTRNVMIKVGTTAGEITVRAKNGCGVSEPFSKLVEPVTSPSPAPGPIQGDIYTCIDQTGLEYAVEEVPTALWYEWSLPEGWVIVSGENTNKIVVNAKANGGEISVVAWNDCGKSDASTLTVIPTEDVPQQLGPIAGGKYGCVGNTANYSIEEVAGANSYFWEVPKDGGWEILSGQGSSAIEVLVGSTSGNITVVAVNGCGNGAISTLDVVPQTAPPAAPAPITGPTEVCEGSAGYVYKVDPIVGVNYYDWNVPEGWAITDGLGTASITVTAGSVAGVVTVTGQNDCGTGTDATLDVTVVPSPPDQPGQITGPPSVCVGEQGLEFSIEPVAFASSYEWSVGKDNDWEIVSGQGTTKIVVNAGSEPTVISVKAINACGVTGETQLTTIMTSEAPAMPGPITGETVPCAGDIYTFSIDAVETAYKYNWYFPENWSVVEDNGTSVTVSTNGTGGKVRVSAENGCGPGGEQVLDVSPSTAPPAAPLAILGDLDVCAGNQATFYVEEVNGASSYIWNLPQGWSFISGEGTARIVVQVGTTAGAISVTSKNGCGDGGQVSREVQLNTGPPVTPGPIEGEPLVCTSSVFTYSIEPVDNASSYFWQVPTGWEILNGQGTTSIEVQVGTSTGNVGQVSVVARNSCDSSGETVLPVTASDDTPVTPGAITGPSTTFCEKTEGLVYSISPVAGAVSYNWAVPEGWKIEDGDGTSSITVTAGTGTGQVTVTVKNACGSEGSTSLSVMAQTTPLTPEISLGSLSPCQGETTTYSVTASADGNVDTYIWQLPEGWTIVSGDGTATIEVLTNGNGGKIMVTAKNSCQTSGTAELKVTPSPAIPVAPGAIVGGAGICAGSTTTYTIENPSSGTTYDWSVPEGWEILDGDGTPTITVLAGEGIGTITVTGVNGCGATEPSALDVAAMPSEGATEIKDTSTPCVGLSYEVDPVPGASEYNWQVPGGWTITTGQGTPKITVTPGIGNGDISLTVGNGGCTDEPLYITPVPTRANSDLKFPNVFSPNGDGTHDLWEISNIENYADNEVTIINRWGNEVYHSKSYKNNWSGDNLSEGTYFYVVRVKLCDGQDKLYKGYVMLVR</sequence>
<dbReference type="RefSeq" id="WP_140620200.1">
    <property type="nucleotide sequence ID" value="NZ_VFRQ01000002.1"/>
</dbReference>
<dbReference type="OrthoDB" id="2582440at2"/>
<feature type="domain" description="PKD-like" evidence="5">
    <location>
        <begin position="1237"/>
        <end position="1318"/>
    </location>
</feature>
<comment type="similarity">
    <text evidence="1">Belongs to the ice-binding protein family.</text>
</comment>
<feature type="domain" description="PKD-like" evidence="5">
    <location>
        <begin position="1061"/>
        <end position="1137"/>
    </location>
</feature>
<evidence type="ECO:0000256" key="3">
    <source>
        <dbReference type="SAM" id="SignalP"/>
    </source>
</evidence>
<dbReference type="InterPro" id="IPR026341">
    <property type="entry name" value="T9SS_type_B"/>
</dbReference>
<dbReference type="Pfam" id="PF19408">
    <property type="entry name" value="PKD_6"/>
    <property type="match status" value="14"/>
</dbReference>
<dbReference type="InterPro" id="IPR001434">
    <property type="entry name" value="OmcB-like_DUF11"/>
</dbReference>
<feature type="domain" description="PKD-like" evidence="5">
    <location>
        <begin position="444"/>
        <end position="527"/>
    </location>
</feature>
<evidence type="ECO:0000256" key="2">
    <source>
        <dbReference type="ARBA" id="ARBA00022729"/>
    </source>
</evidence>
<dbReference type="Gene3D" id="2.60.40.10">
    <property type="entry name" value="Immunoglobulins"/>
    <property type="match status" value="1"/>
</dbReference>
<feature type="domain" description="PKD-like" evidence="5">
    <location>
        <begin position="355"/>
        <end position="437"/>
    </location>
</feature>
<evidence type="ECO:0000256" key="1">
    <source>
        <dbReference type="ARBA" id="ARBA00005445"/>
    </source>
</evidence>
<feature type="signal peptide" evidence="3">
    <location>
        <begin position="1"/>
        <end position="24"/>
    </location>
</feature>
<dbReference type="Proteomes" id="UP000316727">
    <property type="component" value="Unassembled WGS sequence"/>
</dbReference>
<feature type="domain" description="DUF11" evidence="4">
    <location>
        <begin position="235"/>
        <end position="346"/>
    </location>
</feature>
<feature type="domain" description="PKD-like" evidence="5">
    <location>
        <begin position="1412"/>
        <end position="1491"/>
    </location>
</feature>
<feature type="domain" description="PKD-like" evidence="5">
    <location>
        <begin position="627"/>
        <end position="706"/>
    </location>
</feature>
<comment type="caution">
    <text evidence="6">The sequence shown here is derived from an EMBL/GenBank/DDBJ whole genome shotgun (WGS) entry which is preliminary data.</text>
</comment>
<evidence type="ECO:0000259" key="4">
    <source>
        <dbReference type="Pfam" id="PF01345"/>
    </source>
</evidence>
<dbReference type="NCBIfam" id="TIGR01451">
    <property type="entry name" value="B_ant_repeat"/>
    <property type="match status" value="1"/>
</dbReference>
<feature type="domain" description="PKD-like" evidence="5">
    <location>
        <begin position="1499"/>
        <end position="1566"/>
    </location>
</feature>
<reference evidence="6 7" key="1">
    <citation type="submission" date="2019-06" db="EMBL/GenBank/DDBJ databases">
        <title>A novel bacterium of genus Pontibacter, isolated from marine sediment.</title>
        <authorList>
            <person name="Huang H."/>
            <person name="Mo K."/>
            <person name="Hu Y."/>
        </authorList>
    </citation>
    <scope>NUCLEOTIDE SEQUENCE [LARGE SCALE GENOMIC DNA]</scope>
    <source>
        <strain evidence="6 7">HB172049</strain>
    </source>
</reference>
<feature type="chain" id="PRO_5021224351" evidence="3">
    <location>
        <begin position="25"/>
        <end position="1666"/>
    </location>
</feature>
<proteinExistence type="inferred from homology"/>
<accession>A0A501WBM4</accession>
<gene>
    <name evidence="6" type="ORF">FJM65_05400</name>
</gene>
<evidence type="ECO:0000313" key="6">
    <source>
        <dbReference type="EMBL" id="TPE45464.1"/>
    </source>
</evidence>
<dbReference type="Pfam" id="PF13585">
    <property type="entry name" value="CHU_C"/>
    <property type="match status" value="1"/>
</dbReference>
<feature type="domain" description="PKD-like" evidence="5">
    <location>
        <begin position="1325"/>
        <end position="1405"/>
    </location>
</feature>
<evidence type="ECO:0000313" key="7">
    <source>
        <dbReference type="Proteomes" id="UP000316727"/>
    </source>
</evidence>